<protein>
    <submittedName>
        <fullName evidence="4">CLUMA_CG008446, isoform A</fullName>
    </submittedName>
</protein>
<evidence type="ECO:0000256" key="2">
    <source>
        <dbReference type="SAM" id="Coils"/>
    </source>
</evidence>
<evidence type="ECO:0000313" key="4">
    <source>
        <dbReference type="EMBL" id="CRK94958.1"/>
    </source>
</evidence>
<evidence type="ECO:0000256" key="1">
    <source>
        <dbReference type="PROSITE-ProRule" id="PRU00325"/>
    </source>
</evidence>
<evidence type="ECO:0000259" key="3">
    <source>
        <dbReference type="PROSITE" id="PS50966"/>
    </source>
</evidence>
<dbReference type="InterPro" id="IPR007527">
    <property type="entry name" value="Znf_SWIM"/>
</dbReference>
<keyword evidence="1" id="KW-0863">Zinc-finger</keyword>
<accession>A0A1J1I7M4</accession>
<dbReference type="PROSITE" id="PS50966">
    <property type="entry name" value="ZF_SWIM"/>
    <property type="match status" value="1"/>
</dbReference>
<dbReference type="AlphaFoldDB" id="A0A1J1I7M4"/>
<feature type="coiled-coil region" evidence="2">
    <location>
        <begin position="81"/>
        <end position="116"/>
    </location>
</feature>
<dbReference type="Proteomes" id="UP000183832">
    <property type="component" value="Unassembled WGS sequence"/>
</dbReference>
<keyword evidence="1" id="KW-0479">Metal-binding</keyword>
<reference evidence="4 5" key="1">
    <citation type="submission" date="2015-04" db="EMBL/GenBank/DDBJ databases">
        <authorList>
            <person name="Syromyatnikov M.Y."/>
            <person name="Popov V.N."/>
        </authorList>
    </citation>
    <scope>NUCLEOTIDE SEQUENCE [LARGE SCALE GENOMIC DNA]</scope>
</reference>
<dbReference type="GO" id="GO:0008270">
    <property type="term" value="F:zinc ion binding"/>
    <property type="evidence" value="ECO:0007669"/>
    <property type="project" value="UniProtKB-KW"/>
</dbReference>
<keyword evidence="5" id="KW-1185">Reference proteome</keyword>
<organism evidence="4 5">
    <name type="scientific">Clunio marinus</name>
    <dbReference type="NCBI Taxonomy" id="568069"/>
    <lineage>
        <taxon>Eukaryota</taxon>
        <taxon>Metazoa</taxon>
        <taxon>Ecdysozoa</taxon>
        <taxon>Arthropoda</taxon>
        <taxon>Hexapoda</taxon>
        <taxon>Insecta</taxon>
        <taxon>Pterygota</taxon>
        <taxon>Neoptera</taxon>
        <taxon>Endopterygota</taxon>
        <taxon>Diptera</taxon>
        <taxon>Nematocera</taxon>
        <taxon>Chironomoidea</taxon>
        <taxon>Chironomidae</taxon>
        <taxon>Clunio</taxon>
    </lineage>
</organism>
<gene>
    <name evidence="4" type="ORF">CLUMA_CG008446</name>
</gene>
<dbReference type="OrthoDB" id="10651623at2759"/>
<name>A0A1J1I7M4_9DIPT</name>
<keyword evidence="2" id="KW-0175">Coiled coil</keyword>
<proteinExistence type="predicted"/>
<sequence length="258" mass="30247">MEKDEDGRIINANWSVKGTSTYILTLKCKTLQNIQPSHAKWDNFVITCSCPDGKNRRKLICKHAHKCLTTVVDTTLEAEQKKIAEEERKKWEKVFKEEAEKEAKIVKEKAKKRRELAIEQELALPGERKRILRGLDTIKRMNFREFVLEKCNESVESLEHLSKLFPESLLPKISDLTTKCERCKKFFAPTNNTEKSCQKDHPYSSVRSTGKYEYFCRRCECNFYCPDYGLGFSDCEDPCFEGMHTTDKKLVEEEYWDE</sequence>
<keyword evidence="1" id="KW-0862">Zinc</keyword>
<evidence type="ECO:0000313" key="5">
    <source>
        <dbReference type="Proteomes" id="UP000183832"/>
    </source>
</evidence>
<dbReference type="EMBL" id="CVRI01000040">
    <property type="protein sequence ID" value="CRK94958.1"/>
    <property type="molecule type" value="Genomic_DNA"/>
</dbReference>
<feature type="domain" description="SWIM-type" evidence="3">
    <location>
        <begin position="22"/>
        <end position="72"/>
    </location>
</feature>